<name>A0A7N0TZI7_KALFE</name>
<evidence type="ECO:0000313" key="2">
    <source>
        <dbReference type="Proteomes" id="UP000594263"/>
    </source>
</evidence>
<sequence>MDHSLFVLSNTKECSKSEGTSFDGSRLSLCVKEVLSAGISFFTTKEFGILSKGTS</sequence>
<evidence type="ECO:0000313" key="1">
    <source>
        <dbReference type="EnsemblPlants" id="Kaladp0048s0765.1.v1.1"/>
    </source>
</evidence>
<proteinExistence type="predicted"/>
<dbReference type="EnsemblPlants" id="Kaladp0048s0765.1.v1.1">
    <property type="protein sequence ID" value="Kaladp0048s0765.1.v1.1"/>
    <property type="gene ID" value="Kaladp0048s0765.v1.1"/>
</dbReference>
<dbReference type="Proteomes" id="UP000594263">
    <property type="component" value="Unplaced"/>
</dbReference>
<organism evidence="1 2">
    <name type="scientific">Kalanchoe fedtschenkoi</name>
    <name type="common">Lavender scallops</name>
    <name type="synonym">South American air plant</name>
    <dbReference type="NCBI Taxonomy" id="63787"/>
    <lineage>
        <taxon>Eukaryota</taxon>
        <taxon>Viridiplantae</taxon>
        <taxon>Streptophyta</taxon>
        <taxon>Embryophyta</taxon>
        <taxon>Tracheophyta</taxon>
        <taxon>Spermatophyta</taxon>
        <taxon>Magnoliopsida</taxon>
        <taxon>eudicotyledons</taxon>
        <taxon>Gunneridae</taxon>
        <taxon>Pentapetalae</taxon>
        <taxon>Saxifragales</taxon>
        <taxon>Crassulaceae</taxon>
        <taxon>Kalanchoe</taxon>
    </lineage>
</organism>
<accession>A0A7N0TZI7</accession>
<reference evidence="1" key="1">
    <citation type="submission" date="2021-01" db="UniProtKB">
        <authorList>
            <consortium name="EnsemblPlants"/>
        </authorList>
    </citation>
    <scope>IDENTIFICATION</scope>
</reference>
<dbReference type="Gramene" id="Kaladp0048s0765.1.v1.1">
    <property type="protein sequence ID" value="Kaladp0048s0765.1.v1.1"/>
    <property type="gene ID" value="Kaladp0048s0765.v1.1"/>
</dbReference>
<keyword evidence="2" id="KW-1185">Reference proteome</keyword>
<dbReference type="AlphaFoldDB" id="A0A7N0TZI7"/>
<protein>
    <submittedName>
        <fullName evidence="1">Uncharacterized protein</fullName>
    </submittedName>
</protein>